<name>A0A7J6UYA2_THATH</name>
<keyword evidence="1" id="KW-0175">Coiled coil</keyword>
<dbReference type="AlphaFoldDB" id="A0A7J6UYA2"/>
<keyword evidence="3" id="KW-0812">Transmembrane</keyword>
<keyword evidence="3" id="KW-0472">Membrane</keyword>
<evidence type="ECO:0000256" key="2">
    <source>
        <dbReference type="SAM" id="MobiDB-lite"/>
    </source>
</evidence>
<evidence type="ECO:0000313" key="4">
    <source>
        <dbReference type="EMBL" id="KAF5177614.1"/>
    </source>
</evidence>
<evidence type="ECO:0000313" key="5">
    <source>
        <dbReference type="Proteomes" id="UP000554482"/>
    </source>
</evidence>
<evidence type="ECO:0000256" key="1">
    <source>
        <dbReference type="SAM" id="Coils"/>
    </source>
</evidence>
<comment type="caution">
    <text evidence="4">The sequence shown here is derived from an EMBL/GenBank/DDBJ whole genome shotgun (WGS) entry which is preliminary data.</text>
</comment>
<dbReference type="PANTHER" id="PTHR34360:SF1">
    <property type="entry name" value="OS08G0519400 PROTEIN"/>
    <property type="match status" value="1"/>
</dbReference>
<dbReference type="Proteomes" id="UP000554482">
    <property type="component" value="Unassembled WGS sequence"/>
</dbReference>
<feature type="transmembrane region" description="Helical" evidence="3">
    <location>
        <begin position="336"/>
        <end position="360"/>
    </location>
</feature>
<accession>A0A7J6UYA2</accession>
<dbReference type="EMBL" id="JABWDY010041159">
    <property type="protein sequence ID" value="KAF5177614.1"/>
    <property type="molecule type" value="Genomic_DNA"/>
</dbReference>
<dbReference type="SUPFAM" id="SSF58113">
    <property type="entry name" value="Apolipoprotein A-I"/>
    <property type="match status" value="1"/>
</dbReference>
<evidence type="ECO:0000256" key="3">
    <source>
        <dbReference type="SAM" id="Phobius"/>
    </source>
</evidence>
<gene>
    <name evidence="4" type="ORF">FRX31_032800</name>
</gene>
<reference evidence="4 5" key="1">
    <citation type="submission" date="2020-06" db="EMBL/GenBank/DDBJ databases">
        <title>Transcriptomic and genomic resources for Thalictrum thalictroides and T. hernandezii: Facilitating candidate gene discovery in an emerging model plant lineage.</title>
        <authorList>
            <person name="Arias T."/>
            <person name="Riano-Pachon D.M."/>
            <person name="Di Stilio V.S."/>
        </authorList>
    </citation>
    <scope>NUCLEOTIDE SEQUENCE [LARGE SCALE GENOMIC DNA]</scope>
    <source>
        <strain evidence="5">cv. WT478/WT964</strain>
        <tissue evidence="4">Leaves</tissue>
    </source>
</reference>
<feature type="non-terminal residue" evidence="4">
    <location>
        <position position="387"/>
    </location>
</feature>
<dbReference type="OrthoDB" id="2017695at2759"/>
<protein>
    <submittedName>
        <fullName evidence="4">Myosin heavy chain-related</fullName>
    </submittedName>
</protein>
<proteinExistence type="predicted"/>
<keyword evidence="5" id="KW-1185">Reference proteome</keyword>
<feature type="coiled-coil region" evidence="1">
    <location>
        <begin position="24"/>
        <end position="143"/>
    </location>
</feature>
<sequence length="387" mass="44312">VSIEEKARELKSKDDGIMQLQKVIDEKSESISLLQGKIDSLQKKGSVNTEELVGKAHARIQELENQVEQLRKEVDAQIAKKDALEARTSGSENKIQELNLKLQDLQKLNDEQKKRIRKTERALRIAEEEMVKAKLEATSKTKELMEAHGAWLPRWFATHLASCQTFISTHWIQYGKPALDVATQKALETKAQAQKWAEPHLETVKSRLVPAVKEHWVAFTTYIEPHVQSLSAKGAELYESSKSTLTPHVIRVQELADPYYQEAKKFTKPYIDQVATVTKPHVDKARNALKPYTKKTVRVYRKFLKSATTYHNQVQATVQETLNKHELTKTFATKELVWFLASALLALPVFFLPKVLSVLFCKKARKPVRTTHTNHTRRRAKRGHPDK</sequence>
<organism evidence="4 5">
    <name type="scientific">Thalictrum thalictroides</name>
    <name type="common">Rue-anemone</name>
    <name type="synonym">Anemone thalictroides</name>
    <dbReference type="NCBI Taxonomy" id="46969"/>
    <lineage>
        <taxon>Eukaryota</taxon>
        <taxon>Viridiplantae</taxon>
        <taxon>Streptophyta</taxon>
        <taxon>Embryophyta</taxon>
        <taxon>Tracheophyta</taxon>
        <taxon>Spermatophyta</taxon>
        <taxon>Magnoliopsida</taxon>
        <taxon>Ranunculales</taxon>
        <taxon>Ranunculaceae</taxon>
        <taxon>Thalictroideae</taxon>
        <taxon>Thalictrum</taxon>
    </lineage>
</organism>
<dbReference type="Gene3D" id="1.20.5.1230">
    <property type="entry name" value="Apolipoprotein A-I"/>
    <property type="match status" value="1"/>
</dbReference>
<feature type="region of interest" description="Disordered" evidence="2">
    <location>
        <begin position="367"/>
        <end position="387"/>
    </location>
</feature>
<keyword evidence="3" id="KW-1133">Transmembrane helix</keyword>
<dbReference type="PANTHER" id="PTHR34360">
    <property type="entry name" value="OS08G0519400 PROTEIN"/>
    <property type="match status" value="1"/>
</dbReference>